<dbReference type="EMBL" id="CP018839">
    <property type="protein sequence ID" value="APR04742.1"/>
    <property type="molecule type" value="Genomic_DNA"/>
</dbReference>
<dbReference type="STRING" id="96773.Tchl_1895"/>
<proteinExistence type="predicted"/>
<gene>
    <name evidence="1" type="ORF">Tchl_1895</name>
</gene>
<accession>A0A1H5X9Z2</accession>
<reference evidence="1 2" key="1">
    <citation type="submission" date="2016-12" db="EMBL/GenBank/DDBJ databases">
        <title>Complete genome sequence of Thauera chlorobenzoica, a Betaproteobacterium degrading haloaromatics anaerobically to CO2 and halides.</title>
        <authorList>
            <person name="Goris T."/>
            <person name="Mergelsberg M."/>
            <person name="Boll M."/>
        </authorList>
    </citation>
    <scope>NUCLEOTIDE SEQUENCE [LARGE SCALE GENOMIC DNA]</scope>
    <source>
        <strain evidence="1 2">3CB1</strain>
    </source>
</reference>
<keyword evidence="2" id="KW-1185">Reference proteome</keyword>
<evidence type="ECO:0000313" key="1">
    <source>
        <dbReference type="EMBL" id="APR04742.1"/>
    </source>
</evidence>
<name>A0A1H5X9Z2_9RHOO</name>
<sequence>MSTPPELYDPACWTRMLAAAAWPPAQASIGVLTRAAFKARRGRLLSWCFPATGPQASVADWDGEAPAEMAVLLVADEAVLHALRGEGLALLPRLVRRGELHAYVLKTRDALEAAGLDEFVEDLGLAFPRH</sequence>
<dbReference type="Proteomes" id="UP000185739">
    <property type="component" value="Chromosome"/>
</dbReference>
<dbReference type="KEGG" id="tcl:Tchl_1895"/>
<dbReference type="RefSeq" id="WP_075148177.1">
    <property type="nucleotide sequence ID" value="NZ_CP018839.1"/>
</dbReference>
<protein>
    <submittedName>
        <fullName evidence="1">Uncharacterized protein</fullName>
    </submittedName>
</protein>
<organism evidence="1 2">
    <name type="scientific">Thauera chlorobenzoica</name>
    <dbReference type="NCBI Taxonomy" id="96773"/>
    <lineage>
        <taxon>Bacteria</taxon>
        <taxon>Pseudomonadati</taxon>
        <taxon>Pseudomonadota</taxon>
        <taxon>Betaproteobacteria</taxon>
        <taxon>Rhodocyclales</taxon>
        <taxon>Zoogloeaceae</taxon>
        <taxon>Thauera</taxon>
    </lineage>
</organism>
<evidence type="ECO:0000313" key="2">
    <source>
        <dbReference type="Proteomes" id="UP000185739"/>
    </source>
</evidence>
<dbReference type="AlphaFoldDB" id="A0A1H5X9Z2"/>